<dbReference type="Proteomes" id="UP001154282">
    <property type="component" value="Unassembled WGS sequence"/>
</dbReference>
<proteinExistence type="predicted"/>
<feature type="compositionally biased region" description="Basic and acidic residues" evidence="1">
    <location>
        <begin position="194"/>
        <end position="214"/>
    </location>
</feature>
<reference evidence="2" key="1">
    <citation type="submission" date="2022-08" db="EMBL/GenBank/DDBJ databases">
        <authorList>
            <person name="Gutierrez-Valencia J."/>
        </authorList>
    </citation>
    <scope>NUCLEOTIDE SEQUENCE</scope>
</reference>
<organism evidence="2 3">
    <name type="scientific">Linum tenue</name>
    <dbReference type="NCBI Taxonomy" id="586396"/>
    <lineage>
        <taxon>Eukaryota</taxon>
        <taxon>Viridiplantae</taxon>
        <taxon>Streptophyta</taxon>
        <taxon>Embryophyta</taxon>
        <taxon>Tracheophyta</taxon>
        <taxon>Spermatophyta</taxon>
        <taxon>Magnoliopsida</taxon>
        <taxon>eudicotyledons</taxon>
        <taxon>Gunneridae</taxon>
        <taxon>Pentapetalae</taxon>
        <taxon>rosids</taxon>
        <taxon>fabids</taxon>
        <taxon>Malpighiales</taxon>
        <taxon>Linaceae</taxon>
        <taxon>Linum</taxon>
    </lineage>
</organism>
<dbReference type="AlphaFoldDB" id="A0AAV0NJA3"/>
<gene>
    <name evidence="2" type="ORF">LITE_LOCUS33666</name>
</gene>
<evidence type="ECO:0000256" key="1">
    <source>
        <dbReference type="SAM" id="MobiDB-lite"/>
    </source>
</evidence>
<keyword evidence="3" id="KW-1185">Reference proteome</keyword>
<name>A0AAV0NJA3_9ROSI</name>
<dbReference type="EMBL" id="CAMGYJ010000008">
    <property type="protein sequence ID" value="CAI0458698.1"/>
    <property type="molecule type" value="Genomic_DNA"/>
</dbReference>
<evidence type="ECO:0000313" key="2">
    <source>
        <dbReference type="EMBL" id="CAI0458698.1"/>
    </source>
</evidence>
<evidence type="ECO:0000313" key="3">
    <source>
        <dbReference type="Proteomes" id="UP001154282"/>
    </source>
</evidence>
<comment type="caution">
    <text evidence="2">The sequence shown here is derived from an EMBL/GenBank/DDBJ whole genome shotgun (WGS) entry which is preliminary data.</text>
</comment>
<feature type="region of interest" description="Disordered" evidence="1">
    <location>
        <begin position="182"/>
        <end position="229"/>
    </location>
</feature>
<accession>A0AAV0NJA3</accession>
<sequence length="367" mass="42155">MPLPYRPCSACPLLQLFHRPSSSTDLWTYHLCLSHHASDHAAPLSAVPAPLQLGLFCIFPYTYRFPHLARLLRLCWHTTPLQNLCHTRQHHALYCPFPAQLEGRLISLLLLAQNVSDPNSSFGFTSIPFSVHFFSHLSSQLPLICFHTWMAGNPCRLNDFYEHSTLWTNELESKHWPNLQMDDSGQYRRNASHRRGEVKKNHCRSMERVEKAAAEPDVASASTEGRDSIRRRGKCEQVTFGFRFPMGKVEKVMEVPVLIPMVEKELLKVVGKGISRSGKVETKKWPKSAQKIFRCSKLLCSISYSGLRYIYGLFKQQITKEGQLELLKIGSSCDKSHFYFFTVRMPLSKGDAIWCFSMGYYGNWMQM</sequence>
<protein>
    <submittedName>
        <fullName evidence="2">Uncharacterized protein</fullName>
    </submittedName>
</protein>